<evidence type="ECO:0000256" key="1">
    <source>
        <dbReference type="SAM" id="SignalP"/>
    </source>
</evidence>
<dbReference type="RefSeq" id="WP_013270609.1">
    <property type="nucleotide sequence ID" value="NC_014375.1"/>
</dbReference>
<dbReference type="STRING" id="633149.Bresu_3203"/>
<dbReference type="Pfam" id="PF09694">
    <property type="entry name" value="Gcw_chp"/>
    <property type="match status" value="1"/>
</dbReference>
<feature type="chain" id="PRO_5003126700" description="Outer membrane protein beta-barrel domain-containing protein" evidence="1">
    <location>
        <begin position="21"/>
        <end position="226"/>
    </location>
</feature>
<organism evidence="2 3">
    <name type="scientific">Brevundimonas subvibrioides (strain ATCC 15264 / DSM 4735 / LMG 14903 / NBRC 16000 / CB 81)</name>
    <name type="common">Caulobacter subvibrioides</name>
    <dbReference type="NCBI Taxonomy" id="633149"/>
    <lineage>
        <taxon>Bacteria</taxon>
        <taxon>Pseudomonadati</taxon>
        <taxon>Pseudomonadota</taxon>
        <taxon>Alphaproteobacteria</taxon>
        <taxon>Caulobacterales</taxon>
        <taxon>Caulobacteraceae</taxon>
        <taxon>Brevundimonas</taxon>
    </lineage>
</organism>
<dbReference type="InParanoid" id="D9QFJ4"/>
<dbReference type="OrthoDB" id="9793561at2"/>
<evidence type="ECO:0000313" key="2">
    <source>
        <dbReference type="EMBL" id="ADL02509.1"/>
    </source>
</evidence>
<dbReference type="KEGG" id="bsb:Bresu_3203"/>
<sequence length="226" mass="23919">MKKSIFVVLGVLCFACPAWAQTSDWSLTGTVGIVSDYRYRGYSLSDERPALQGGLTASHASGFYGDAFVSTIDEYGVGLDGDGAEVEITGTLGWAGQVSGFDVDVAASAYRYPDGDDVNYVEFPVQIGRTYESLGWAIGVALAPAQAALGNEESRYGWSSLTYAPASWPVSLRGSLGYEDGAFAPDGKTDWSVGIARDLGRVSVDLSWIDSDAENGVAVASVFVNF</sequence>
<evidence type="ECO:0000313" key="3">
    <source>
        <dbReference type="Proteomes" id="UP000002696"/>
    </source>
</evidence>
<dbReference type="AlphaFoldDB" id="D9QFJ4"/>
<gene>
    <name evidence="2" type="ordered locus">Bresu_3203</name>
</gene>
<dbReference type="Proteomes" id="UP000002696">
    <property type="component" value="Chromosome"/>
</dbReference>
<name>D9QFJ4_BRESC</name>
<dbReference type="HOGENOM" id="CLU_074587_3_0_5"/>
<dbReference type="eggNOG" id="ENOG502Z9NJ">
    <property type="taxonomic scope" value="Bacteria"/>
</dbReference>
<dbReference type="InterPro" id="IPR010239">
    <property type="entry name" value="CHP02001"/>
</dbReference>
<evidence type="ECO:0008006" key="4">
    <source>
        <dbReference type="Google" id="ProtNLM"/>
    </source>
</evidence>
<keyword evidence="1" id="KW-0732">Signal</keyword>
<dbReference type="BioCyc" id="BSUB633149:G1GM8-3220-MONOMER"/>
<reference evidence="3" key="1">
    <citation type="journal article" date="2011" name="J. Bacteriol.">
        <title>Genome sequences of eight morphologically diverse alphaproteobacteria.</title>
        <authorList>
            <consortium name="US DOE Joint Genome Institute"/>
            <person name="Brown P.J."/>
            <person name="Kysela D.T."/>
            <person name="Buechlein A."/>
            <person name="Hemmerich C."/>
            <person name="Brun Y.V."/>
        </authorList>
    </citation>
    <scope>NUCLEOTIDE SEQUENCE [LARGE SCALE GENOMIC DNA]</scope>
    <source>
        <strain evidence="3">ATCC 15264 / DSM 4735 / LMG 14903 / NBRC 16000 / CB 81</strain>
    </source>
</reference>
<accession>D9QFJ4</accession>
<keyword evidence="3" id="KW-1185">Reference proteome</keyword>
<proteinExistence type="predicted"/>
<dbReference type="EMBL" id="CP002102">
    <property type="protein sequence ID" value="ADL02509.1"/>
    <property type="molecule type" value="Genomic_DNA"/>
</dbReference>
<feature type="signal peptide" evidence="1">
    <location>
        <begin position="1"/>
        <end position="20"/>
    </location>
</feature>
<protein>
    <recommendedName>
        <fullName evidence="4">Outer membrane protein beta-barrel domain-containing protein</fullName>
    </recommendedName>
</protein>
<dbReference type="NCBIfam" id="TIGR02001">
    <property type="entry name" value="gcw_chp"/>
    <property type="match status" value="1"/>
</dbReference>